<dbReference type="PANTHER" id="PTHR13954:SF6">
    <property type="entry name" value="NON-SPECIFIC SERINE_THREONINE PROTEIN KINASE"/>
    <property type="match status" value="1"/>
</dbReference>
<gene>
    <name evidence="2" type="ORF">EN45_086810</name>
</gene>
<keyword evidence="2" id="KW-0808">Transferase</keyword>
<evidence type="ECO:0000259" key="1">
    <source>
        <dbReference type="PROSITE" id="PS50011"/>
    </source>
</evidence>
<reference evidence="2" key="1">
    <citation type="journal article" date="2014" name="Genome Announc.">
        <title>Complete sequencing and chromosome-scale genome assembly of the industrial progenitor strain P2niaD18 from the penicillin producer Penicillium chrysogenum.</title>
        <authorList>
            <person name="Specht T."/>
            <person name="Dahlmann T.A."/>
            <person name="Zadra I."/>
            <person name="Kurnsteiner H."/>
            <person name="Kuck U."/>
        </authorList>
    </citation>
    <scope>NUCLEOTIDE SEQUENCE [LARGE SCALE GENOMIC DNA]</scope>
    <source>
        <strain evidence="2">P2niaD18</strain>
    </source>
</reference>
<dbReference type="AlphaFoldDB" id="A0A167QAZ6"/>
<dbReference type="InterPro" id="IPR011009">
    <property type="entry name" value="Kinase-like_dom_sf"/>
</dbReference>
<dbReference type="InterPro" id="IPR045133">
    <property type="entry name" value="IRE1/2-like"/>
</dbReference>
<dbReference type="InterPro" id="IPR000719">
    <property type="entry name" value="Prot_kinase_dom"/>
</dbReference>
<dbReference type="GO" id="GO:0051082">
    <property type="term" value="F:unfolded protein binding"/>
    <property type="evidence" value="ECO:0007669"/>
    <property type="project" value="TreeGrafter"/>
</dbReference>
<dbReference type="Proteomes" id="UP000076449">
    <property type="component" value="Chromosome III"/>
</dbReference>
<dbReference type="PANTHER" id="PTHR13954">
    <property type="entry name" value="IRE1-RELATED"/>
    <property type="match status" value="1"/>
</dbReference>
<feature type="domain" description="Protein kinase" evidence="1">
    <location>
        <begin position="60"/>
        <end position="279"/>
    </location>
</feature>
<dbReference type="Pfam" id="PF00069">
    <property type="entry name" value="Pkinase"/>
    <property type="match status" value="1"/>
</dbReference>
<dbReference type="GO" id="GO:0036498">
    <property type="term" value="P:IRE1-mediated unfolded protein response"/>
    <property type="evidence" value="ECO:0007669"/>
    <property type="project" value="TreeGrafter"/>
</dbReference>
<protein>
    <submittedName>
        <fullName evidence="2">Putative serine/threonine-protein kinase irlC</fullName>
    </submittedName>
</protein>
<dbReference type="GO" id="GO:0004521">
    <property type="term" value="F:RNA endonuclease activity"/>
    <property type="evidence" value="ECO:0007669"/>
    <property type="project" value="InterPro"/>
</dbReference>
<dbReference type="GO" id="GO:0070059">
    <property type="term" value="P:intrinsic apoptotic signaling pathway in response to endoplasmic reticulum stress"/>
    <property type="evidence" value="ECO:0007669"/>
    <property type="project" value="TreeGrafter"/>
</dbReference>
<organism evidence="2">
    <name type="scientific">Penicillium chrysogenum</name>
    <name type="common">Penicillium notatum</name>
    <dbReference type="NCBI Taxonomy" id="5076"/>
    <lineage>
        <taxon>Eukaryota</taxon>
        <taxon>Fungi</taxon>
        <taxon>Dikarya</taxon>
        <taxon>Ascomycota</taxon>
        <taxon>Pezizomycotina</taxon>
        <taxon>Eurotiomycetes</taxon>
        <taxon>Eurotiomycetidae</taxon>
        <taxon>Eurotiales</taxon>
        <taxon>Aspergillaceae</taxon>
        <taxon>Penicillium</taxon>
        <taxon>Penicillium chrysogenum species complex</taxon>
    </lineage>
</organism>
<name>A0A167QAZ6_PENCH</name>
<dbReference type="PROSITE" id="PS50011">
    <property type="entry name" value="PROTEIN_KINASE_DOM"/>
    <property type="match status" value="1"/>
</dbReference>
<dbReference type="GO" id="GO:0005524">
    <property type="term" value="F:ATP binding"/>
    <property type="evidence" value="ECO:0007669"/>
    <property type="project" value="InterPro"/>
</dbReference>
<dbReference type="EMBL" id="CM002800">
    <property type="protein sequence ID" value="KZN84541.1"/>
    <property type="molecule type" value="Genomic_DNA"/>
</dbReference>
<accession>A0A167QAZ6</accession>
<dbReference type="GO" id="GO:1990604">
    <property type="term" value="C:IRE1-TRAF2-ASK1 complex"/>
    <property type="evidence" value="ECO:0007669"/>
    <property type="project" value="TreeGrafter"/>
</dbReference>
<dbReference type="Gene3D" id="1.10.510.10">
    <property type="entry name" value="Transferase(Phosphotransferase) domain 1"/>
    <property type="match status" value="1"/>
</dbReference>
<dbReference type="GO" id="GO:0004674">
    <property type="term" value="F:protein serine/threonine kinase activity"/>
    <property type="evidence" value="ECO:0007669"/>
    <property type="project" value="InterPro"/>
</dbReference>
<sequence length="279" mass="31567">MSTPPIANQQLKVLEKNEVYEDSDEGFHFAATLVVYQLNGHLYHAKLKSRHSTNINPEDLENITRIPFSAYNPEFSSEFTPVPKTLPDGLYVKKPFSINWDRISQGPRPNMIAEDVLKEARIYELLLQSPHPNIATYLGCQVDDGTITGLCLKKYSHTLMKEVNPRALTKTALRSTLKPGKDYSSILADIENGIRHLHTLGLVHNDINPSNIMLDDDRAIIIDFGSCRNSRESLEDVGRTYGWYDGNVQQSLPENDLAALEEIRIWIGASSEPFQFEPR</sequence>
<dbReference type="PhylomeDB" id="A0A167QAZ6"/>
<dbReference type="SUPFAM" id="SSF56112">
    <property type="entry name" value="Protein kinase-like (PK-like)"/>
    <property type="match status" value="1"/>
</dbReference>
<evidence type="ECO:0000313" key="2">
    <source>
        <dbReference type="EMBL" id="KZN84541.1"/>
    </source>
</evidence>
<proteinExistence type="predicted"/>
<keyword evidence="2" id="KW-0418">Kinase</keyword>